<evidence type="ECO:0000313" key="3">
    <source>
        <dbReference type="Proteomes" id="UP000008291"/>
    </source>
</evidence>
<dbReference type="KEGG" id="tbd:Tbd_1949"/>
<feature type="transmembrane region" description="Helical" evidence="1">
    <location>
        <begin position="50"/>
        <end position="72"/>
    </location>
</feature>
<dbReference type="OrthoDB" id="9795736at2"/>
<name>Q3SHI4_THIDA</name>
<dbReference type="InterPro" id="IPR010406">
    <property type="entry name" value="DUF1003"/>
</dbReference>
<dbReference type="PANTHER" id="PTHR41386:SF1">
    <property type="entry name" value="MEMBRANE PROTEIN"/>
    <property type="match status" value="1"/>
</dbReference>
<dbReference type="Pfam" id="PF06210">
    <property type="entry name" value="DUF1003"/>
    <property type="match status" value="1"/>
</dbReference>
<proteinExistence type="predicted"/>
<keyword evidence="1" id="KW-0472">Membrane</keyword>
<dbReference type="HOGENOM" id="CLU_103350_1_0_4"/>
<evidence type="ECO:0000313" key="2">
    <source>
        <dbReference type="EMBL" id="AAZ97902.1"/>
    </source>
</evidence>
<organism evidence="2 3">
    <name type="scientific">Thiobacillus denitrificans (strain ATCC 25259 / T1)</name>
    <dbReference type="NCBI Taxonomy" id="292415"/>
    <lineage>
        <taxon>Bacteria</taxon>
        <taxon>Pseudomonadati</taxon>
        <taxon>Pseudomonadota</taxon>
        <taxon>Betaproteobacteria</taxon>
        <taxon>Nitrosomonadales</taxon>
        <taxon>Thiobacillaceae</taxon>
        <taxon>Thiobacillus</taxon>
    </lineage>
</organism>
<dbReference type="Proteomes" id="UP000008291">
    <property type="component" value="Chromosome"/>
</dbReference>
<accession>Q3SHI4</accession>
<evidence type="ECO:0008006" key="4">
    <source>
        <dbReference type="Google" id="ProtNLM"/>
    </source>
</evidence>
<dbReference type="AlphaFoldDB" id="Q3SHI4"/>
<dbReference type="STRING" id="292415.Tbd_1949"/>
<gene>
    <name evidence="2" type="ordered locus">Tbd_1949</name>
</gene>
<dbReference type="eggNOG" id="COG4420">
    <property type="taxonomic scope" value="Bacteria"/>
</dbReference>
<feature type="transmembrane region" description="Helical" evidence="1">
    <location>
        <begin position="78"/>
        <end position="101"/>
    </location>
</feature>
<evidence type="ECO:0000256" key="1">
    <source>
        <dbReference type="SAM" id="Phobius"/>
    </source>
</evidence>
<protein>
    <recommendedName>
        <fullName evidence="4">DUF1003 domain-containing protein</fullName>
    </recommendedName>
</protein>
<keyword evidence="1" id="KW-1133">Transmembrane helix</keyword>
<keyword evidence="1" id="KW-0812">Transmembrane</keyword>
<dbReference type="RefSeq" id="WP_011312461.1">
    <property type="nucleotide sequence ID" value="NC_007404.1"/>
</dbReference>
<reference evidence="2 3" key="1">
    <citation type="journal article" date="2006" name="J. Bacteriol.">
        <title>The genome sequence of the obligately chemolithoautotrophic, facultatively anaerobic bacterium Thiobacillus denitrificans.</title>
        <authorList>
            <person name="Beller H.R."/>
            <person name="Chain P.S."/>
            <person name="Letain T.E."/>
            <person name="Chakicherla A."/>
            <person name="Larimer F.W."/>
            <person name="Richardson P.M."/>
            <person name="Coleman M.A."/>
            <person name="Wood A.P."/>
            <person name="Kelly D.P."/>
        </authorList>
    </citation>
    <scope>NUCLEOTIDE SEQUENCE [LARGE SCALE GENOMIC DNA]</scope>
    <source>
        <strain evidence="2 3">ATCC 25259</strain>
    </source>
</reference>
<dbReference type="EMBL" id="CP000116">
    <property type="protein sequence ID" value="AAZ97902.1"/>
    <property type="molecule type" value="Genomic_DNA"/>
</dbReference>
<sequence length="174" mass="19307">MPRPTSDRPNPITEQNIEHIVRLQRQADKKRSGAERLADLVARVAGGSPFIVFHALWFGAWIVLNLGAVPAIRPWDPFPFGLLTLVVSLEAIFLSLLVLMAQNRLSQDADRRAQLDLQINILAEQESTATLKMLEQICEHLGIDNAGEEERELATATDVSELAKSLDDKLTSES</sequence>
<dbReference type="PANTHER" id="PTHR41386">
    <property type="entry name" value="INTEGRAL MEMBRANE PROTEIN-RELATED"/>
    <property type="match status" value="1"/>
</dbReference>
<keyword evidence="3" id="KW-1185">Reference proteome</keyword>